<dbReference type="InterPro" id="IPR020846">
    <property type="entry name" value="MFS_dom"/>
</dbReference>
<evidence type="ECO:0000313" key="8">
    <source>
        <dbReference type="EMBL" id="SFQ06242.1"/>
    </source>
</evidence>
<dbReference type="eggNOG" id="COG2814">
    <property type="taxonomic scope" value="Bacteria"/>
</dbReference>
<feature type="transmembrane region" description="Helical" evidence="6">
    <location>
        <begin position="83"/>
        <end position="110"/>
    </location>
</feature>
<dbReference type="Proteomes" id="UP000183413">
    <property type="component" value="Unassembled WGS sequence"/>
</dbReference>
<evidence type="ECO:0000256" key="3">
    <source>
        <dbReference type="ARBA" id="ARBA00022692"/>
    </source>
</evidence>
<evidence type="ECO:0000256" key="1">
    <source>
        <dbReference type="ARBA" id="ARBA00004651"/>
    </source>
</evidence>
<evidence type="ECO:0000313" key="9">
    <source>
        <dbReference type="Proteomes" id="UP000183413"/>
    </source>
</evidence>
<comment type="subcellular location">
    <subcellularLocation>
        <location evidence="1">Cell membrane</location>
        <topology evidence="1">Multi-pass membrane protein</topology>
    </subcellularLocation>
</comment>
<evidence type="ECO:0000256" key="6">
    <source>
        <dbReference type="SAM" id="Phobius"/>
    </source>
</evidence>
<dbReference type="PROSITE" id="PS50850">
    <property type="entry name" value="MFS"/>
    <property type="match status" value="1"/>
</dbReference>
<proteinExistence type="predicted"/>
<feature type="transmembrane region" description="Helical" evidence="6">
    <location>
        <begin position="244"/>
        <end position="267"/>
    </location>
</feature>
<dbReference type="STRING" id="1993.SAMN04489713_121112"/>
<dbReference type="AlphaFoldDB" id="A0A1I5VFS7"/>
<name>A0A1I5VFS7_9ACTN</name>
<dbReference type="EMBL" id="FOVH01000021">
    <property type="protein sequence ID" value="SFQ06242.1"/>
    <property type="molecule type" value="Genomic_DNA"/>
</dbReference>
<dbReference type="InterPro" id="IPR011701">
    <property type="entry name" value="MFS"/>
</dbReference>
<protein>
    <submittedName>
        <fullName evidence="8">Predicted arabinose efflux permease, MFS family</fullName>
    </submittedName>
</protein>
<feature type="transmembrane region" description="Helical" evidence="6">
    <location>
        <begin position="20"/>
        <end position="43"/>
    </location>
</feature>
<feature type="transmembrane region" description="Helical" evidence="6">
    <location>
        <begin position="393"/>
        <end position="414"/>
    </location>
</feature>
<dbReference type="Gene3D" id="1.20.1250.20">
    <property type="entry name" value="MFS general substrate transporter like domains"/>
    <property type="match status" value="2"/>
</dbReference>
<gene>
    <name evidence="8" type="ORF">SAMN04489713_121112</name>
</gene>
<keyword evidence="9" id="KW-1185">Reference proteome</keyword>
<keyword evidence="3 6" id="KW-0812">Transmembrane</keyword>
<feature type="domain" description="Major facilitator superfamily (MFS) profile" evidence="7">
    <location>
        <begin position="17"/>
        <end position="422"/>
    </location>
</feature>
<feature type="transmembrane region" description="Helical" evidence="6">
    <location>
        <begin position="279"/>
        <end position="300"/>
    </location>
</feature>
<dbReference type="InterPro" id="IPR036259">
    <property type="entry name" value="MFS_trans_sf"/>
</dbReference>
<dbReference type="InParanoid" id="A0A1I5VFS7"/>
<feature type="transmembrane region" description="Helical" evidence="6">
    <location>
        <begin position="172"/>
        <end position="192"/>
    </location>
</feature>
<evidence type="ECO:0000256" key="4">
    <source>
        <dbReference type="ARBA" id="ARBA00022989"/>
    </source>
</evidence>
<organism evidence="8 9">
    <name type="scientific">Actinomadura madurae</name>
    <dbReference type="NCBI Taxonomy" id="1993"/>
    <lineage>
        <taxon>Bacteria</taxon>
        <taxon>Bacillati</taxon>
        <taxon>Actinomycetota</taxon>
        <taxon>Actinomycetes</taxon>
        <taxon>Streptosporangiales</taxon>
        <taxon>Thermomonosporaceae</taxon>
        <taxon>Actinomadura</taxon>
    </lineage>
</organism>
<dbReference type="GO" id="GO:0005886">
    <property type="term" value="C:plasma membrane"/>
    <property type="evidence" value="ECO:0007669"/>
    <property type="project" value="UniProtKB-SubCell"/>
</dbReference>
<evidence type="ECO:0000256" key="5">
    <source>
        <dbReference type="ARBA" id="ARBA00023136"/>
    </source>
</evidence>
<feature type="transmembrane region" description="Helical" evidence="6">
    <location>
        <begin position="321"/>
        <end position="338"/>
    </location>
</feature>
<keyword evidence="2" id="KW-0813">Transport</keyword>
<evidence type="ECO:0000256" key="2">
    <source>
        <dbReference type="ARBA" id="ARBA00022448"/>
    </source>
</evidence>
<dbReference type="SUPFAM" id="SSF103473">
    <property type="entry name" value="MFS general substrate transporter"/>
    <property type="match status" value="1"/>
</dbReference>
<dbReference type="PANTHER" id="PTHR23506:SF23">
    <property type="entry name" value="GH10249P"/>
    <property type="match status" value="1"/>
</dbReference>
<evidence type="ECO:0000259" key="7">
    <source>
        <dbReference type="PROSITE" id="PS50850"/>
    </source>
</evidence>
<keyword evidence="4 6" id="KW-1133">Transmembrane helix</keyword>
<sequence length="423" mass="43980">MSVPRVFRTGGSPPDHALRAVVVEGFTTRLAFGVVIFAMPLYARQLGMSLAEIGVLVAMKPLVELIVKPFMGWTVDRWGARRGYLTAVTVRLVASMLLFTAATPASLYLVRLVQGAASAARDPASISVVAGSGTRKLGRAFSISFGAKDLGAVSAGALGGLLLAMSGNDFRLLWGFVVAVSFVPVLVVWRWVPRPEPRPPDTAAGKAADTAAAGEPVAVRLVKDPARGRADPGSRVFRDSRLRLLCALGLLAGMTAHMTHGLFPLLAAEIAGLSPGQIGGIYSASVLVLLVVGPLAGLAADRFGAMPLTGARAVANTLSSLLYLVFPTAAGLLTGRLVDVAGRAAFRPPWGSLLAQAARRAGPRAGRVVATLDTALSVGEALGPIIAALLWDVWGLAAFLLVRAGLGIATELVVSRRLRHTAL</sequence>
<feature type="transmembrane region" description="Helical" evidence="6">
    <location>
        <begin position="50"/>
        <end position="71"/>
    </location>
</feature>
<dbReference type="InterPro" id="IPR050930">
    <property type="entry name" value="MFS_Vesicular_Transporter"/>
</dbReference>
<dbReference type="GO" id="GO:0022857">
    <property type="term" value="F:transmembrane transporter activity"/>
    <property type="evidence" value="ECO:0007669"/>
    <property type="project" value="InterPro"/>
</dbReference>
<dbReference type="PANTHER" id="PTHR23506">
    <property type="entry name" value="GH10249P"/>
    <property type="match status" value="1"/>
</dbReference>
<accession>A0A1I5VFS7</accession>
<dbReference type="Pfam" id="PF07690">
    <property type="entry name" value="MFS_1"/>
    <property type="match status" value="2"/>
</dbReference>
<reference evidence="8 9" key="1">
    <citation type="submission" date="2016-10" db="EMBL/GenBank/DDBJ databases">
        <authorList>
            <person name="de Groot N.N."/>
        </authorList>
    </citation>
    <scope>NUCLEOTIDE SEQUENCE [LARGE SCALE GENOMIC DNA]</scope>
    <source>
        <strain evidence="8 9">DSM 43067</strain>
    </source>
</reference>
<keyword evidence="5 6" id="KW-0472">Membrane</keyword>
<dbReference type="RefSeq" id="WP_143118791.1">
    <property type="nucleotide sequence ID" value="NZ_FOVH01000021.1"/>
</dbReference>